<dbReference type="PANTHER" id="PTHR16220">
    <property type="entry name" value="WD REPEAT PROTEIN 8-RELATED"/>
    <property type="match status" value="1"/>
</dbReference>
<organism evidence="1 2">
    <name type="scientific">Cimex lectularius</name>
    <name type="common">Bed bug</name>
    <name type="synonym">Acanthia lectularia</name>
    <dbReference type="NCBI Taxonomy" id="79782"/>
    <lineage>
        <taxon>Eukaryota</taxon>
        <taxon>Metazoa</taxon>
        <taxon>Ecdysozoa</taxon>
        <taxon>Arthropoda</taxon>
        <taxon>Hexapoda</taxon>
        <taxon>Insecta</taxon>
        <taxon>Pterygota</taxon>
        <taxon>Neoptera</taxon>
        <taxon>Paraneoptera</taxon>
        <taxon>Hemiptera</taxon>
        <taxon>Heteroptera</taxon>
        <taxon>Panheteroptera</taxon>
        <taxon>Cimicomorpha</taxon>
        <taxon>Cimicidae</taxon>
        <taxon>Cimex</taxon>
    </lineage>
</organism>
<accession>A0A8I6SI18</accession>
<dbReference type="InterPro" id="IPR052778">
    <property type="entry name" value="Centrosome-WD_assoc"/>
</dbReference>
<dbReference type="AlphaFoldDB" id="A0A8I6SI18"/>
<dbReference type="Proteomes" id="UP000494040">
    <property type="component" value="Unassembled WGS sequence"/>
</dbReference>
<dbReference type="GO" id="GO:0005815">
    <property type="term" value="C:microtubule organizing center"/>
    <property type="evidence" value="ECO:0007669"/>
    <property type="project" value="TreeGrafter"/>
</dbReference>
<keyword evidence="2" id="KW-1185">Reference proteome</keyword>
<evidence type="ECO:0000313" key="1">
    <source>
        <dbReference type="EnsemblMetazoa" id="XP_024081990.1"/>
    </source>
</evidence>
<name>A0A8I6SI18_CIMLE</name>
<dbReference type="Gene3D" id="2.130.10.10">
    <property type="entry name" value="YVTN repeat-like/Quinoprotein amine dehydrogenase"/>
    <property type="match status" value="1"/>
</dbReference>
<evidence type="ECO:0000313" key="2">
    <source>
        <dbReference type="Proteomes" id="UP000494040"/>
    </source>
</evidence>
<dbReference type="SUPFAM" id="SSF50978">
    <property type="entry name" value="WD40 repeat-like"/>
    <property type="match status" value="1"/>
</dbReference>
<dbReference type="GeneID" id="106666413"/>
<dbReference type="RefSeq" id="XP_024081990.1">
    <property type="nucleotide sequence ID" value="XM_024226222.1"/>
</dbReference>
<dbReference type="InterPro" id="IPR015943">
    <property type="entry name" value="WD40/YVTN_repeat-like_dom_sf"/>
</dbReference>
<dbReference type="EnsemblMetazoa" id="XM_024226222.1">
    <property type="protein sequence ID" value="XP_024081990.1"/>
    <property type="gene ID" value="LOC106666413"/>
</dbReference>
<sequence>MFDLKFSEPLVARFHWVSEDGLKLLTKYNNSHEIRTIPLMNVVHSFEDISCSICFSPDSKYLAYSSESFFKILNLDDLDTFYLKLNSKVIKVLWNKRSSAVVFISDLELFTGVCDIINHKNFKLKGCSLDTLGKPLCSFSPNDDYFCTISSQKLHVYCAKLWTLKIIINCYGVSMLKFISPYVVFVAMNESYRAISVLSASKLIDKDCLPDHCVKDIAVSEKHLLACIASYSNSLIIYETVSFKQLILISCKFKLQISNAVNIWEEKHNRMCLKWIFNLDNLDFYIVKNFSDEHHAKNKKFITSFSHDGKFIAAYNPGIPDFVSIWSWSEDSPLKSIILVNNTEIKGLKWAKQNVLAIVGNNKIFFWHETSCTNIVLNDEVQFNWVNKGKCICTIGNNNIVQLVSVILKPI</sequence>
<dbReference type="GO" id="GO:1990811">
    <property type="term" value="C:MWP complex"/>
    <property type="evidence" value="ECO:0007669"/>
    <property type="project" value="TreeGrafter"/>
</dbReference>
<dbReference type="InterPro" id="IPR036322">
    <property type="entry name" value="WD40_repeat_dom_sf"/>
</dbReference>
<dbReference type="PANTHER" id="PTHR16220:SF0">
    <property type="entry name" value="WD REPEAT-CONTAINING PROTEIN WRAP73"/>
    <property type="match status" value="1"/>
</dbReference>
<proteinExistence type="predicted"/>
<protein>
    <submittedName>
        <fullName evidence="1">Uncharacterized protein</fullName>
    </submittedName>
</protein>
<reference evidence="1" key="1">
    <citation type="submission" date="2022-01" db="UniProtKB">
        <authorList>
            <consortium name="EnsemblMetazoa"/>
        </authorList>
    </citation>
    <scope>IDENTIFICATION</scope>
</reference>